<evidence type="ECO:0000256" key="5">
    <source>
        <dbReference type="ARBA" id="ARBA00022741"/>
    </source>
</evidence>
<keyword evidence="20" id="KW-1185">Reference proteome</keyword>
<dbReference type="Proteomes" id="UP000076858">
    <property type="component" value="Unassembled WGS sequence"/>
</dbReference>
<evidence type="ECO:0000256" key="14">
    <source>
        <dbReference type="RuleBase" id="RU003651"/>
    </source>
</evidence>
<dbReference type="InterPro" id="IPR003959">
    <property type="entry name" value="ATPase_AAA_core"/>
</dbReference>
<dbReference type="Pfam" id="PF08740">
    <property type="entry name" value="BCS1_N"/>
    <property type="match status" value="1"/>
</dbReference>
<dbReference type="SUPFAM" id="SSF52540">
    <property type="entry name" value="P-loop containing nucleoside triphosphate hydrolases"/>
    <property type="match status" value="1"/>
</dbReference>
<dbReference type="InterPro" id="IPR003593">
    <property type="entry name" value="AAA+_ATPase"/>
</dbReference>
<evidence type="ECO:0000256" key="4">
    <source>
        <dbReference type="ARBA" id="ARBA00022692"/>
    </source>
</evidence>
<dbReference type="EMBL" id="LRGB01002451">
    <property type="protein sequence ID" value="KZS07643.1"/>
    <property type="molecule type" value="Genomic_DNA"/>
</dbReference>
<dbReference type="FunFam" id="3.40.50.300:FF:000768">
    <property type="entry name" value="Probable mitochondrial chaperone bcs1"/>
    <property type="match status" value="1"/>
</dbReference>
<dbReference type="InterPro" id="IPR003960">
    <property type="entry name" value="ATPase_AAA_CS"/>
</dbReference>
<dbReference type="Pfam" id="PF25426">
    <property type="entry name" value="AAA_lid_BCS1"/>
    <property type="match status" value="1"/>
</dbReference>
<keyword evidence="9 15" id="KW-1133">Transmembrane helix</keyword>
<gene>
    <name evidence="19" type="ORF">APZ42_028749</name>
</gene>
<feature type="domain" description="AAA+ ATPase" evidence="16">
    <location>
        <begin position="223"/>
        <end position="358"/>
    </location>
</feature>
<comment type="catalytic activity">
    <reaction evidence="13">
        <text>ATP + H2O = ADP + phosphate + H(+)</text>
        <dbReference type="Rhea" id="RHEA:13065"/>
        <dbReference type="ChEBI" id="CHEBI:15377"/>
        <dbReference type="ChEBI" id="CHEBI:15378"/>
        <dbReference type="ChEBI" id="CHEBI:30616"/>
        <dbReference type="ChEBI" id="CHEBI:43474"/>
        <dbReference type="ChEBI" id="CHEBI:456216"/>
    </reaction>
    <physiologicalReaction direction="left-to-right" evidence="13">
        <dbReference type="Rhea" id="RHEA:13066"/>
    </physiologicalReaction>
</comment>
<proteinExistence type="inferred from homology"/>
<dbReference type="AlphaFoldDB" id="A0A0N8D5Z7"/>
<dbReference type="GO" id="GO:0034551">
    <property type="term" value="P:mitochondrial respiratory chain complex III assembly"/>
    <property type="evidence" value="ECO:0007669"/>
    <property type="project" value="UniProtKB-ARBA"/>
</dbReference>
<evidence type="ECO:0000256" key="11">
    <source>
        <dbReference type="ARBA" id="ARBA00023136"/>
    </source>
</evidence>
<keyword evidence="11 15" id="KW-0472">Membrane</keyword>
<dbReference type="GO" id="GO:0005524">
    <property type="term" value="F:ATP binding"/>
    <property type="evidence" value="ECO:0007669"/>
    <property type="project" value="UniProtKB-KW"/>
</dbReference>
<evidence type="ECO:0000256" key="6">
    <source>
        <dbReference type="ARBA" id="ARBA00022792"/>
    </source>
</evidence>
<organism evidence="19 20">
    <name type="scientific">Daphnia magna</name>
    <dbReference type="NCBI Taxonomy" id="35525"/>
    <lineage>
        <taxon>Eukaryota</taxon>
        <taxon>Metazoa</taxon>
        <taxon>Ecdysozoa</taxon>
        <taxon>Arthropoda</taxon>
        <taxon>Crustacea</taxon>
        <taxon>Branchiopoda</taxon>
        <taxon>Diplostraca</taxon>
        <taxon>Cladocera</taxon>
        <taxon>Anomopoda</taxon>
        <taxon>Daphniidae</taxon>
        <taxon>Daphnia</taxon>
    </lineage>
</organism>
<evidence type="ECO:0000256" key="2">
    <source>
        <dbReference type="ARBA" id="ARBA00007448"/>
    </source>
</evidence>
<evidence type="ECO:0000313" key="18">
    <source>
        <dbReference type="EMBL" id="JAN32968.1"/>
    </source>
</evidence>
<dbReference type="InterPro" id="IPR050747">
    <property type="entry name" value="Mitochondrial_chaperone_BCS1"/>
</dbReference>
<dbReference type="InterPro" id="IPR057495">
    <property type="entry name" value="AAA_lid_BCS1"/>
</dbReference>
<feature type="transmembrane region" description="Helical" evidence="15">
    <location>
        <begin position="15"/>
        <end position="32"/>
    </location>
</feature>
<feature type="domain" description="BCS1 N-terminal" evidence="17">
    <location>
        <begin position="23"/>
        <end position="192"/>
    </location>
</feature>
<dbReference type="CDD" id="cd19510">
    <property type="entry name" value="RecA-like_BCS1"/>
    <property type="match status" value="1"/>
</dbReference>
<protein>
    <recommendedName>
        <fullName evidence="3">Mitochondrial chaperone BCS1</fullName>
    </recommendedName>
    <alternativeName>
        <fullName evidence="12">BCS1-like protein</fullName>
    </alternativeName>
</protein>
<keyword evidence="10" id="KW-0496">Mitochondrion</keyword>
<accession>A0A0N8D5Z7</accession>
<evidence type="ECO:0000259" key="16">
    <source>
        <dbReference type="SMART" id="SM00382"/>
    </source>
</evidence>
<reference evidence="18" key="1">
    <citation type="submission" date="2015-10" db="EMBL/GenBank/DDBJ databases">
        <title>EvidentialGene: Evidence-directed Construction of Complete mRNA Transcriptomes without Genomes.</title>
        <authorList>
            <person name="Gilbert D.G."/>
        </authorList>
    </citation>
    <scope>NUCLEOTIDE SEQUENCE</scope>
</reference>
<evidence type="ECO:0000256" key="8">
    <source>
        <dbReference type="ARBA" id="ARBA00022840"/>
    </source>
</evidence>
<evidence type="ECO:0000256" key="12">
    <source>
        <dbReference type="ARBA" id="ARBA00032816"/>
    </source>
</evidence>
<dbReference type="EMBL" id="GDIQ01061769">
    <property type="protein sequence ID" value="JAN32968.1"/>
    <property type="molecule type" value="Transcribed_RNA"/>
</dbReference>
<evidence type="ECO:0000256" key="7">
    <source>
        <dbReference type="ARBA" id="ARBA00022801"/>
    </source>
</evidence>
<dbReference type="Gene3D" id="3.40.50.300">
    <property type="entry name" value="P-loop containing nucleotide triphosphate hydrolases"/>
    <property type="match status" value="1"/>
</dbReference>
<dbReference type="PROSITE" id="PS00674">
    <property type="entry name" value="AAA"/>
    <property type="match status" value="1"/>
</dbReference>
<dbReference type="SMART" id="SM01024">
    <property type="entry name" value="BCS1_N"/>
    <property type="match status" value="1"/>
</dbReference>
<keyword evidence="7" id="KW-0378">Hydrolase</keyword>
<evidence type="ECO:0000256" key="15">
    <source>
        <dbReference type="SAM" id="Phobius"/>
    </source>
</evidence>
<dbReference type="OrthoDB" id="10251412at2759"/>
<keyword evidence="5 14" id="KW-0547">Nucleotide-binding</keyword>
<evidence type="ECO:0000256" key="1">
    <source>
        <dbReference type="ARBA" id="ARBA00004434"/>
    </source>
</evidence>
<evidence type="ECO:0000313" key="19">
    <source>
        <dbReference type="EMBL" id="KZS07643.1"/>
    </source>
</evidence>
<dbReference type="GO" id="GO:0005743">
    <property type="term" value="C:mitochondrial inner membrane"/>
    <property type="evidence" value="ECO:0007669"/>
    <property type="project" value="UniProtKB-SubCell"/>
</dbReference>
<keyword evidence="4 15" id="KW-0812">Transmembrane</keyword>
<comment type="similarity">
    <text evidence="2">Belongs to the AAA ATPase family. BCS1 subfamily.</text>
</comment>
<dbReference type="SMART" id="SM00382">
    <property type="entry name" value="AAA"/>
    <property type="match status" value="1"/>
</dbReference>
<dbReference type="PANTHER" id="PTHR23070">
    <property type="entry name" value="BCS1 AAA-TYPE ATPASE"/>
    <property type="match status" value="1"/>
</dbReference>
<dbReference type="InterPro" id="IPR014851">
    <property type="entry name" value="BCS1_N"/>
</dbReference>
<evidence type="ECO:0000313" key="20">
    <source>
        <dbReference type="Proteomes" id="UP000076858"/>
    </source>
</evidence>
<dbReference type="STRING" id="35525.A0A0N8D5Z7"/>
<keyword evidence="6" id="KW-0999">Mitochondrion inner membrane</keyword>
<comment type="subcellular location">
    <subcellularLocation>
        <location evidence="1">Mitochondrion inner membrane</location>
        <topology evidence="1">Single-pass membrane protein</topology>
    </subcellularLocation>
</comment>
<dbReference type="Pfam" id="PF00004">
    <property type="entry name" value="AAA"/>
    <property type="match status" value="1"/>
</dbReference>
<evidence type="ECO:0000256" key="9">
    <source>
        <dbReference type="ARBA" id="ARBA00022989"/>
    </source>
</evidence>
<evidence type="ECO:0000256" key="13">
    <source>
        <dbReference type="ARBA" id="ARBA00048778"/>
    </source>
</evidence>
<evidence type="ECO:0000259" key="17">
    <source>
        <dbReference type="SMART" id="SM01024"/>
    </source>
</evidence>
<dbReference type="InterPro" id="IPR027417">
    <property type="entry name" value="P-loop_NTPase"/>
</dbReference>
<name>A0A0N8D5Z7_9CRUS</name>
<keyword evidence="8 14" id="KW-0067">ATP-binding</keyword>
<evidence type="ECO:0000256" key="3">
    <source>
        <dbReference type="ARBA" id="ARBA00016942"/>
    </source>
</evidence>
<evidence type="ECO:0000256" key="10">
    <source>
        <dbReference type="ARBA" id="ARBA00023128"/>
    </source>
</evidence>
<sequence>MTIADYISSLTSNPYFGAGFGLFGVGAGAALLRKGWQGTLILFRRHYIMTLEVPCRDKSYQWMLQWITTRGAVQTQHLSVATEFSQSESGKVSTSYHFIPSVGVHLFKYKNNWIRVERTREQHTLDLHMGVPWETVTLTALGKNKKMFTDMLEEARLVALKQTEGRTILYTALGSEWRQFGAPRKRRPLESVVLDVGVAEGIVQDLVDFIGNPQWYSQRGVPYRRGYLLHGPPGCGKSSFITALAGKLECVVCVLNLSEKGLTDDRLNHLMNTAPVQSIILLEDIDAAFVSRDESKSVKSAYDGANRVTLSGLLNCLDGVTSTEARILFMTTNYLDRLDPALIRPGRVDVQEYIGYCSEFQLANMFRKFYPEASESLVERFVQSSKSLNKNLSPASVQGHFMFYKSDPEDAIVNLHKLR</sequence>
<dbReference type="GO" id="GO:0016887">
    <property type="term" value="F:ATP hydrolysis activity"/>
    <property type="evidence" value="ECO:0007669"/>
    <property type="project" value="InterPro"/>
</dbReference>
<reference evidence="19 20" key="2">
    <citation type="submission" date="2016-03" db="EMBL/GenBank/DDBJ databases">
        <title>EvidentialGene: Evidence-directed Construction of Genes on Genomes.</title>
        <authorList>
            <person name="Gilbert D.G."/>
            <person name="Choi J.-H."/>
            <person name="Mockaitis K."/>
            <person name="Colbourne J."/>
            <person name="Pfrender M."/>
        </authorList>
    </citation>
    <scope>NUCLEOTIDE SEQUENCE [LARGE SCALE GENOMIC DNA]</scope>
    <source>
        <strain evidence="19 20">Xinb3</strain>
        <tissue evidence="19">Complete organism</tissue>
    </source>
</reference>